<evidence type="ECO:0000259" key="1">
    <source>
        <dbReference type="Pfam" id="PF20586"/>
    </source>
</evidence>
<dbReference type="InterPro" id="IPR046738">
    <property type="entry name" value="DUF6788"/>
</dbReference>
<dbReference type="AlphaFoldDB" id="X1HYW9"/>
<comment type="caution">
    <text evidence="2">The sequence shown here is derived from an EMBL/GenBank/DDBJ whole genome shotgun (WGS) entry which is preliminary data.</text>
</comment>
<feature type="domain" description="DUF6788" evidence="1">
    <location>
        <begin position="13"/>
        <end position="81"/>
    </location>
</feature>
<evidence type="ECO:0000313" key="2">
    <source>
        <dbReference type="EMBL" id="GAH50473.1"/>
    </source>
</evidence>
<sequence length="123" mass="14584">MSRKNFARQLDNIEKKRRQIIAAFLETSPLVVGSITQTKGRCGKPYCACAKQATHEITLLMTSEGKQRKSQLIRKDDVQEVFEQWERYKTLKKLMTNLKELNQKEIKILQELIQERKRTYKRL</sequence>
<reference evidence="2" key="1">
    <citation type="journal article" date="2014" name="Front. Microbiol.">
        <title>High frequency of phylogenetically diverse reductive dehalogenase-homologous genes in deep subseafloor sedimentary metagenomes.</title>
        <authorList>
            <person name="Kawai M."/>
            <person name="Futagami T."/>
            <person name="Toyoda A."/>
            <person name="Takaki Y."/>
            <person name="Nishi S."/>
            <person name="Hori S."/>
            <person name="Arai W."/>
            <person name="Tsubouchi T."/>
            <person name="Morono Y."/>
            <person name="Uchiyama I."/>
            <person name="Ito T."/>
            <person name="Fujiyama A."/>
            <person name="Inagaki F."/>
            <person name="Takami H."/>
        </authorList>
    </citation>
    <scope>NUCLEOTIDE SEQUENCE</scope>
    <source>
        <strain evidence="2">Expedition CK06-06</strain>
    </source>
</reference>
<proteinExistence type="predicted"/>
<protein>
    <recommendedName>
        <fullName evidence="1">DUF6788 domain-containing protein</fullName>
    </recommendedName>
</protein>
<gene>
    <name evidence="2" type="ORF">S03H2_35748</name>
</gene>
<organism evidence="2">
    <name type="scientific">marine sediment metagenome</name>
    <dbReference type="NCBI Taxonomy" id="412755"/>
    <lineage>
        <taxon>unclassified sequences</taxon>
        <taxon>metagenomes</taxon>
        <taxon>ecological metagenomes</taxon>
    </lineage>
</organism>
<dbReference type="Pfam" id="PF20586">
    <property type="entry name" value="DUF6788"/>
    <property type="match status" value="1"/>
</dbReference>
<accession>X1HYW9</accession>
<name>X1HYW9_9ZZZZ</name>
<dbReference type="EMBL" id="BARU01021888">
    <property type="protein sequence ID" value="GAH50473.1"/>
    <property type="molecule type" value="Genomic_DNA"/>
</dbReference>